<name>Q675Q3_OIKDI</name>
<dbReference type="InterPro" id="IPR047113">
    <property type="entry name" value="PA2G4/ARX1"/>
</dbReference>
<dbReference type="EMBL" id="AY449462">
    <property type="protein sequence ID" value="AAS21461.1"/>
    <property type="molecule type" value="Genomic_DNA"/>
</dbReference>
<feature type="compositionally biased region" description="Basic residues" evidence="2">
    <location>
        <begin position="362"/>
        <end position="373"/>
    </location>
</feature>
<organism evidence="4">
    <name type="scientific">Oikopleura dioica</name>
    <name type="common">Tunicate</name>
    <dbReference type="NCBI Taxonomy" id="34765"/>
    <lineage>
        <taxon>Eukaryota</taxon>
        <taxon>Metazoa</taxon>
        <taxon>Chordata</taxon>
        <taxon>Tunicata</taxon>
        <taxon>Appendicularia</taxon>
        <taxon>Copelata</taxon>
        <taxon>Oikopleuridae</taxon>
        <taxon>Oikopleura</taxon>
    </lineage>
</organism>
<dbReference type="OrthoDB" id="5876363at2759"/>
<keyword evidence="6" id="KW-1185">Reference proteome</keyword>
<dbReference type="NCBIfam" id="TIGR00495">
    <property type="entry name" value="crvDNA_42K"/>
    <property type="match status" value="1"/>
</dbReference>
<reference evidence="4" key="1">
    <citation type="journal article" date="2004" name="Nature">
        <title>Hox cluster disintegration with persistent anteroposterior order of expression in Oikopleura dioica.</title>
        <authorList>
            <person name="Seo H.C."/>
            <person name="Edvardsen R.B."/>
            <person name="Maeland A.D."/>
            <person name="Bjordal M."/>
            <person name="Jensen M.F."/>
            <person name="Hansen A."/>
            <person name="Flaat M."/>
            <person name="Weissenbach J."/>
            <person name="Lehrach H."/>
            <person name="Wincker P."/>
            <person name="Reinhardt R."/>
            <person name="Chourrout D."/>
        </authorList>
    </citation>
    <scope>NUCLEOTIDE SEQUENCE</scope>
</reference>
<reference evidence="4" key="2">
    <citation type="journal article" date="2005" name="Curr. Biol.">
        <title>Remodelling of the homeobox gene complement in the tunicate Oikopleura dioica.</title>
        <authorList>
            <person name="Edvardsen R.B."/>
            <person name="Seo H.C."/>
            <person name="Jensen M.F."/>
            <person name="Mialon A."/>
            <person name="Mikhaleva J."/>
            <person name="Bjordal M."/>
            <person name="Cartry J."/>
            <person name="Reinhardt R."/>
            <person name="Weissenbach J."/>
            <person name="Wincker P."/>
            <person name="Chourrout D."/>
        </authorList>
    </citation>
    <scope>NUCLEOTIDE SEQUENCE</scope>
</reference>
<accession>Q675Q3</accession>
<dbReference type="InterPro" id="IPR036005">
    <property type="entry name" value="Creatinase/aminopeptidase-like"/>
</dbReference>
<dbReference type="Gene3D" id="3.90.230.10">
    <property type="entry name" value="Creatinase/methionine aminopeptidase superfamily"/>
    <property type="match status" value="1"/>
</dbReference>
<dbReference type="Proteomes" id="UP000001307">
    <property type="component" value="Unassembled WGS sequence"/>
</dbReference>
<dbReference type="MEROPS" id="M24.978"/>
<gene>
    <name evidence="4" type="ORF">006-21</name>
    <name evidence="5" type="ORF">GSOID_T00017505001</name>
</gene>
<dbReference type="AlphaFoldDB" id="Q675Q3"/>
<dbReference type="FunCoup" id="Q675Q3">
    <property type="interactions" value="993"/>
</dbReference>
<evidence type="ECO:0000256" key="2">
    <source>
        <dbReference type="SAM" id="MobiDB-lite"/>
    </source>
</evidence>
<feature type="domain" description="Peptidase M24" evidence="3">
    <location>
        <begin position="20"/>
        <end position="176"/>
    </location>
</feature>
<dbReference type="InterPro" id="IPR036388">
    <property type="entry name" value="WH-like_DNA-bd_sf"/>
</dbReference>
<dbReference type="PANTHER" id="PTHR10804:SF11">
    <property type="entry name" value="PROLIFERATION-ASSOCIATED PROTEIN 2G4"/>
    <property type="match status" value="1"/>
</dbReference>
<sequence>MSDSESDTEITIANDLVVTKYKMAGEIANRVLTALIEKTQIGATALEICKYGDDLIVQETDKIYKKEKDMTKGVAFPTQANVNNCICHYAPLASVQKDVIMKDGDVVKLDLGVHVDGYIAVVAHTVILGDTKKGRAVDALLAAHYCAEAALRLVRPGKENNEVTDVVSKISETYDCRAVEGMLSYQMEKDTIDGKKTIIQNPTEKQRLEHEKCEFNVNEVYAIDMLISTGDGKSRDMDVRTTIYKREPDQVYQLKMKASRAIFSEVEKKFDAMCFNLRSLDDEKKAKMGINECVNHGLITPFPVLFEQEKDVVTQFKFTTLLMPNGPLKITGLPFDPSQYESDFKIECEEIKTLLASSVSRKSNKKKKKKAAKKAAVDAGVTA</sequence>
<dbReference type="SUPFAM" id="SSF46785">
    <property type="entry name" value="Winged helix' DNA-binding domain"/>
    <property type="match status" value="1"/>
</dbReference>
<dbReference type="InterPro" id="IPR036390">
    <property type="entry name" value="WH_DNA-bd_sf"/>
</dbReference>
<proteinExistence type="inferred from homology"/>
<dbReference type="InterPro" id="IPR004545">
    <property type="entry name" value="PA2G4"/>
</dbReference>
<protein>
    <submittedName>
        <fullName evidence="4">Proliferation-associated protein 1</fullName>
    </submittedName>
</protein>
<dbReference type="SUPFAM" id="SSF55920">
    <property type="entry name" value="Creatinase/aminopeptidase"/>
    <property type="match status" value="1"/>
</dbReference>
<dbReference type="EMBL" id="FN653023">
    <property type="protein sequence ID" value="CBY17882.1"/>
    <property type="molecule type" value="Genomic_DNA"/>
</dbReference>
<feature type="region of interest" description="Disordered" evidence="2">
    <location>
        <begin position="362"/>
        <end position="383"/>
    </location>
</feature>
<dbReference type="PANTHER" id="PTHR10804">
    <property type="entry name" value="PROTEASE FAMILY M24 METHIONYL AMINOPEPTIDASE, AMINOPEPTIDASE P"/>
    <property type="match status" value="1"/>
</dbReference>
<dbReference type="Pfam" id="PF00557">
    <property type="entry name" value="Peptidase_M24"/>
    <property type="match status" value="1"/>
</dbReference>
<dbReference type="FunFam" id="1.10.10.10:FF:000029">
    <property type="entry name" value="Proliferation-associated 2G4, a"/>
    <property type="match status" value="1"/>
</dbReference>
<dbReference type="InParanoid" id="Q675Q3"/>
<evidence type="ECO:0000256" key="1">
    <source>
        <dbReference type="ARBA" id="ARBA00007319"/>
    </source>
</evidence>
<evidence type="ECO:0000313" key="5">
    <source>
        <dbReference type="EMBL" id="CBY17882.1"/>
    </source>
</evidence>
<dbReference type="CDD" id="cd01089">
    <property type="entry name" value="PA2G4-like"/>
    <property type="match status" value="1"/>
</dbReference>
<reference evidence="5" key="3">
    <citation type="journal article" date="2010" name="Science">
        <title>Plasticity of animal genome architecture unmasked by rapid evolution of a pelagic tunicate.</title>
        <authorList>
            <person name="Denoeud F."/>
            <person name="Henriet S."/>
            <person name="Mungpakdee S."/>
            <person name="Aury J.M."/>
            <person name="Da Silva C."/>
            <person name="Brinkmann H."/>
            <person name="Mikhaleva J."/>
            <person name="Olsen L.C."/>
            <person name="Jubin C."/>
            <person name="Canestro C."/>
            <person name="Bouquet J.M."/>
            <person name="Danks G."/>
            <person name="Poulain J."/>
            <person name="Campsteijn C."/>
            <person name="Adamski M."/>
            <person name="Cross I."/>
            <person name="Yadetie F."/>
            <person name="Muffato M."/>
            <person name="Louis A."/>
            <person name="Butcher S."/>
            <person name="Tsagkogeorga G."/>
            <person name="Konrad A."/>
            <person name="Singh S."/>
            <person name="Jensen M.F."/>
            <person name="Cong E.H."/>
            <person name="Eikeseth-Otteraa H."/>
            <person name="Noel B."/>
            <person name="Anthouard V."/>
            <person name="Porcel B.M."/>
            <person name="Kachouri-Lafond R."/>
            <person name="Nishino A."/>
            <person name="Ugolini M."/>
            <person name="Chourrout P."/>
            <person name="Nishida H."/>
            <person name="Aasland R."/>
            <person name="Huzurbazar S."/>
            <person name="Westhof E."/>
            <person name="Delsuc F."/>
            <person name="Lehrach H."/>
            <person name="Reinhardt R."/>
            <person name="Weissenbach J."/>
            <person name="Roy S.W."/>
            <person name="Artiguenave F."/>
            <person name="Postlethwait J.H."/>
            <person name="Manak J.R."/>
            <person name="Thompson E.M."/>
            <person name="Jaillon O."/>
            <person name="Du Pasquier L."/>
            <person name="Boudinot P."/>
            <person name="Liberles D.A."/>
            <person name="Volff J.N."/>
            <person name="Philippe H."/>
            <person name="Lenhard B."/>
            <person name="Roest Crollius H."/>
            <person name="Wincker P."/>
            <person name="Chourrout D."/>
        </authorList>
    </citation>
    <scope>NUCLEOTIDE SEQUENCE [LARGE SCALE GENOMIC DNA]</scope>
</reference>
<dbReference type="InterPro" id="IPR000994">
    <property type="entry name" value="Pept_M24"/>
</dbReference>
<evidence type="ECO:0000313" key="6">
    <source>
        <dbReference type="Proteomes" id="UP000001307"/>
    </source>
</evidence>
<dbReference type="Gene3D" id="1.10.10.10">
    <property type="entry name" value="Winged helix-like DNA-binding domain superfamily/Winged helix DNA-binding domain"/>
    <property type="match status" value="1"/>
</dbReference>
<comment type="similarity">
    <text evidence="1">Belongs to the peptidase M24 family.</text>
</comment>
<evidence type="ECO:0000259" key="3">
    <source>
        <dbReference type="Pfam" id="PF00557"/>
    </source>
</evidence>
<evidence type="ECO:0000313" key="4">
    <source>
        <dbReference type="EMBL" id="AAS21461.1"/>
    </source>
</evidence>